<name>A0A9Q4Q357_9EURY</name>
<proteinExistence type="predicted"/>
<dbReference type="EMBL" id="JAMQOT010000003">
    <property type="protein sequence ID" value="MDF9745923.1"/>
    <property type="molecule type" value="Genomic_DNA"/>
</dbReference>
<keyword evidence="3" id="KW-1185">Reference proteome</keyword>
<protein>
    <submittedName>
        <fullName evidence="2">Uncharacterized protein</fullName>
    </submittedName>
</protein>
<feature type="region of interest" description="Disordered" evidence="1">
    <location>
        <begin position="84"/>
        <end position="108"/>
    </location>
</feature>
<gene>
    <name evidence="2" type="ORF">NDI89_10055</name>
</gene>
<reference evidence="2" key="1">
    <citation type="submission" date="2022-06" db="EMBL/GenBank/DDBJ databases">
        <title>Natrinema sp. a new haloarchaeum isolate from saline soil.</title>
        <authorList>
            <person name="Strakova D."/>
            <person name="Galisteo C."/>
            <person name="Sanchez-Porro C."/>
            <person name="Ventosa A."/>
        </authorList>
    </citation>
    <scope>NUCLEOTIDE SEQUENCE</scope>
    <source>
        <strain evidence="2">S1CR25-10</strain>
    </source>
</reference>
<evidence type="ECO:0000313" key="3">
    <source>
        <dbReference type="Proteomes" id="UP001154061"/>
    </source>
</evidence>
<dbReference type="AlphaFoldDB" id="A0A9Q4Q357"/>
<comment type="caution">
    <text evidence="2">The sequence shown here is derived from an EMBL/GenBank/DDBJ whole genome shotgun (WGS) entry which is preliminary data.</text>
</comment>
<organism evidence="2 3">
    <name type="scientific">Natrinema salsiterrestre</name>
    <dbReference type="NCBI Taxonomy" id="2950540"/>
    <lineage>
        <taxon>Archaea</taxon>
        <taxon>Methanobacteriati</taxon>
        <taxon>Methanobacteriota</taxon>
        <taxon>Stenosarchaea group</taxon>
        <taxon>Halobacteria</taxon>
        <taxon>Halobacteriales</taxon>
        <taxon>Natrialbaceae</taxon>
        <taxon>Natrinema</taxon>
    </lineage>
</organism>
<evidence type="ECO:0000256" key="1">
    <source>
        <dbReference type="SAM" id="MobiDB-lite"/>
    </source>
</evidence>
<dbReference type="RefSeq" id="WP_277521430.1">
    <property type="nucleotide sequence ID" value="NZ_JAMQOT010000003.1"/>
</dbReference>
<evidence type="ECO:0000313" key="2">
    <source>
        <dbReference type="EMBL" id="MDF9745923.1"/>
    </source>
</evidence>
<dbReference type="Proteomes" id="UP001154061">
    <property type="component" value="Unassembled WGS sequence"/>
</dbReference>
<feature type="compositionally biased region" description="Polar residues" evidence="1">
    <location>
        <begin position="85"/>
        <end position="96"/>
    </location>
</feature>
<accession>A0A9Q4Q357</accession>
<sequence length="108" mass="12035">MVTQPFEAIFRGADDRYYTEWQIEHRLRTGAWALCLRQRGPDRWLVETEDGALLSLAPVEPCQLPAGLEIRVFESQAWVVDRRGNSTGTGATVSKTDTARAEAGPCRG</sequence>